<keyword evidence="3" id="KW-1185">Reference proteome</keyword>
<protein>
    <submittedName>
        <fullName evidence="2">Uncharacterized protein</fullName>
    </submittedName>
</protein>
<feature type="region of interest" description="Disordered" evidence="1">
    <location>
        <begin position="56"/>
        <end position="96"/>
    </location>
</feature>
<feature type="region of interest" description="Disordered" evidence="1">
    <location>
        <begin position="159"/>
        <end position="179"/>
    </location>
</feature>
<organism evidence="2 3">
    <name type="scientific">Streptosporangium fragile</name>
    <dbReference type="NCBI Taxonomy" id="46186"/>
    <lineage>
        <taxon>Bacteria</taxon>
        <taxon>Bacillati</taxon>
        <taxon>Actinomycetota</taxon>
        <taxon>Actinomycetes</taxon>
        <taxon>Streptosporangiales</taxon>
        <taxon>Streptosporangiaceae</taxon>
        <taxon>Streptosporangium</taxon>
    </lineage>
</organism>
<dbReference type="EMBL" id="BAAAVI010000015">
    <property type="protein sequence ID" value="GAA2866397.1"/>
    <property type="molecule type" value="Genomic_DNA"/>
</dbReference>
<sequence length="179" mass="18406">MSSGAPCTWGYTADQVQAPSLPLSRTAASFSSNVGDTVAIGSGLLPTCWTSDDALSPALAEPSSEPVSHAAVSNPASASTPASPRRAPHPADRGAVSPRRTVSTLFLIGVSQVAAARIRLGCAERPAASRQRGCSGPFDDLEDPVVHAFRGLLLPNRSAAGARTRPGTGPAQRVTVPWR</sequence>
<evidence type="ECO:0000256" key="1">
    <source>
        <dbReference type="SAM" id="MobiDB-lite"/>
    </source>
</evidence>
<dbReference type="Proteomes" id="UP001500831">
    <property type="component" value="Unassembled WGS sequence"/>
</dbReference>
<accession>A0ABN3VWL9</accession>
<comment type="caution">
    <text evidence="2">The sequence shown here is derived from an EMBL/GenBank/DDBJ whole genome shotgun (WGS) entry which is preliminary data.</text>
</comment>
<feature type="compositionally biased region" description="Low complexity" evidence="1">
    <location>
        <begin position="70"/>
        <end position="85"/>
    </location>
</feature>
<reference evidence="2 3" key="1">
    <citation type="journal article" date="2019" name="Int. J. Syst. Evol. Microbiol.">
        <title>The Global Catalogue of Microorganisms (GCM) 10K type strain sequencing project: providing services to taxonomists for standard genome sequencing and annotation.</title>
        <authorList>
            <consortium name="The Broad Institute Genomics Platform"/>
            <consortium name="The Broad Institute Genome Sequencing Center for Infectious Disease"/>
            <person name="Wu L."/>
            <person name="Ma J."/>
        </authorList>
    </citation>
    <scope>NUCLEOTIDE SEQUENCE [LARGE SCALE GENOMIC DNA]</scope>
    <source>
        <strain evidence="2 3">JCM 6242</strain>
    </source>
</reference>
<gene>
    <name evidence="2" type="ORF">GCM10010517_25880</name>
</gene>
<evidence type="ECO:0000313" key="3">
    <source>
        <dbReference type="Proteomes" id="UP001500831"/>
    </source>
</evidence>
<name>A0ABN3VWL9_9ACTN</name>
<proteinExistence type="predicted"/>
<evidence type="ECO:0000313" key="2">
    <source>
        <dbReference type="EMBL" id="GAA2866397.1"/>
    </source>
</evidence>